<evidence type="ECO:0008006" key="3">
    <source>
        <dbReference type="Google" id="ProtNLM"/>
    </source>
</evidence>
<dbReference type="EMBL" id="SNYV01000002">
    <property type="protein sequence ID" value="TDQ82638.1"/>
    <property type="molecule type" value="Genomic_DNA"/>
</dbReference>
<proteinExistence type="predicted"/>
<accession>A0A4V3DEQ4</accession>
<protein>
    <recommendedName>
        <fullName evidence="3">Nuclear transport factor 2 family protein</fullName>
    </recommendedName>
</protein>
<dbReference type="SUPFAM" id="SSF54427">
    <property type="entry name" value="NTF2-like"/>
    <property type="match status" value="1"/>
</dbReference>
<evidence type="ECO:0000313" key="2">
    <source>
        <dbReference type="Proteomes" id="UP000295292"/>
    </source>
</evidence>
<organism evidence="1 2">
    <name type="scientific">Sphingobacterium yanglingense</name>
    <dbReference type="NCBI Taxonomy" id="1437280"/>
    <lineage>
        <taxon>Bacteria</taxon>
        <taxon>Pseudomonadati</taxon>
        <taxon>Bacteroidota</taxon>
        <taxon>Sphingobacteriia</taxon>
        <taxon>Sphingobacteriales</taxon>
        <taxon>Sphingobacteriaceae</taxon>
        <taxon>Sphingobacterium</taxon>
    </lineage>
</organism>
<keyword evidence="2" id="KW-1185">Reference proteome</keyword>
<gene>
    <name evidence="1" type="ORF">CLV99_0213</name>
</gene>
<dbReference type="InterPro" id="IPR032710">
    <property type="entry name" value="NTF2-like_dom_sf"/>
</dbReference>
<dbReference type="Gene3D" id="3.10.450.50">
    <property type="match status" value="1"/>
</dbReference>
<dbReference type="AlphaFoldDB" id="A0A4V3DEQ4"/>
<reference evidence="1 2" key="1">
    <citation type="submission" date="2019-03" db="EMBL/GenBank/DDBJ databases">
        <title>Genomic Encyclopedia of Archaeal and Bacterial Type Strains, Phase II (KMG-II): from individual species to whole genera.</title>
        <authorList>
            <person name="Goeker M."/>
        </authorList>
    </citation>
    <scope>NUCLEOTIDE SEQUENCE [LARGE SCALE GENOMIC DNA]</scope>
    <source>
        <strain evidence="1 2">DSM 28353</strain>
    </source>
</reference>
<name>A0A4V3DEQ4_9SPHI</name>
<sequence length="162" mass="18292">MARIDANENRYLSITINMKIQMLILVCSLSLNACGQQSKTNQSVQTIKTENKMKDQTVLKPVKTLIEAMDAEDAEVIRAQFAKTATQAYGAEGIMKTPEETAKWLESDIINRRGKVAKPEYTVLSDKEVVVKGQYASQGYSNKANFLFTVENGRITSWRMRY</sequence>
<dbReference type="Proteomes" id="UP000295292">
    <property type="component" value="Unassembled WGS sequence"/>
</dbReference>
<evidence type="ECO:0000313" key="1">
    <source>
        <dbReference type="EMBL" id="TDQ82638.1"/>
    </source>
</evidence>
<comment type="caution">
    <text evidence="1">The sequence shown here is derived from an EMBL/GenBank/DDBJ whole genome shotgun (WGS) entry which is preliminary data.</text>
</comment>